<dbReference type="Proteomes" id="UP000031419">
    <property type="component" value="Unassembled WGS sequence"/>
</dbReference>
<evidence type="ECO:0000313" key="3">
    <source>
        <dbReference type="Proteomes" id="UP000031419"/>
    </source>
</evidence>
<keyword evidence="1" id="KW-1133">Transmembrane helix</keyword>
<gene>
    <name evidence="2" type="ORF">GU90_07690</name>
</gene>
<keyword evidence="1" id="KW-0472">Membrane</keyword>
<feature type="transmembrane region" description="Helical" evidence="1">
    <location>
        <begin position="45"/>
        <end position="63"/>
    </location>
</feature>
<evidence type="ECO:0000313" key="2">
    <source>
        <dbReference type="EMBL" id="KEI45068.1"/>
    </source>
</evidence>
<dbReference type="AlphaFoldDB" id="A0A073AZ65"/>
<accession>A0A073AZ65</accession>
<dbReference type="RefSeq" id="WP_029721945.1">
    <property type="nucleotide sequence ID" value="NZ_JAJUIW010000006.1"/>
</dbReference>
<dbReference type="EMBL" id="JNVU01000017">
    <property type="protein sequence ID" value="KEI45068.1"/>
    <property type="molecule type" value="Genomic_DNA"/>
</dbReference>
<dbReference type="InterPro" id="IPR058159">
    <property type="entry name" value="Phage_holin_10"/>
</dbReference>
<protein>
    <recommendedName>
        <fullName evidence="4">Holin</fullName>
    </recommendedName>
</protein>
<dbReference type="Pfam" id="PF23987">
    <property type="entry name" value="Phage_holin_10"/>
    <property type="match status" value="1"/>
</dbReference>
<name>A0A073AZ65_9PSEU</name>
<organism evidence="2 3">
    <name type="scientific">Saccharopolyspora rectivirgula</name>
    <dbReference type="NCBI Taxonomy" id="28042"/>
    <lineage>
        <taxon>Bacteria</taxon>
        <taxon>Bacillati</taxon>
        <taxon>Actinomycetota</taxon>
        <taxon>Actinomycetes</taxon>
        <taxon>Pseudonocardiales</taxon>
        <taxon>Pseudonocardiaceae</taxon>
        <taxon>Saccharopolyspora</taxon>
    </lineage>
</organism>
<keyword evidence="1" id="KW-0812">Transmembrane</keyword>
<proteinExistence type="predicted"/>
<reference evidence="2 3" key="1">
    <citation type="submission" date="2014-06" db="EMBL/GenBank/DDBJ databases">
        <title>Saccharopolyspora rectivirgula DSM-43113 Genome sequencing.</title>
        <authorList>
            <person name="Barrera C."/>
            <person name="Millon L."/>
            <person name="Rognon B."/>
            <person name="Zaugg C."/>
            <person name="Monod M."/>
        </authorList>
    </citation>
    <scope>NUCLEOTIDE SEQUENCE [LARGE SCALE GENOMIC DNA]</scope>
    <source>
        <strain evidence="2 3">DSM 43113</strain>
    </source>
</reference>
<evidence type="ECO:0008006" key="4">
    <source>
        <dbReference type="Google" id="ProtNLM"/>
    </source>
</evidence>
<comment type="caution">
    <text evidence="2">The sequence shown here is derived from an EMBL/GenBank/DDBJ whole genome shotgun (WGS) entry which is preliminary data.</text>
</comment>
<sequence>MGEHSSPAEPMLSRFEPAAVAEGARVVLGTLVALGWISLDDATTNAIITAVAALASVALTVWTRRRVTPVAKLDDQAS</sequence>
<evidence type="ECO:0000256" key="1">
    <source>
        <dbReference type="SAM" id="Phobius"/>
    </source>
</evidence>
<keyword evidence="3" id="KW-1185">Reference proteome</keyword>